<keyword evidence="3" id="KW-1185">Reference proteome</keyword>
<accession>A0A485K6S6</accession>
<evidence type="ECO:0000313" key="3">
    <source>
        <dbReference type="Proteomes" id="UP000332933"/>
    </source>
</evidence>
<protein>
    <submittedName>
        <fullName evidence="2">Aste57867_1658 protein</fullName>
    </submittedName>
</protein>
<dbReference type="Pfam" id="PF13637">
    <property type="entry name" value="Ank_4"/>
    <property type="match status" value="1"/>
</dbReference>
<dbReference type="OrthoDB" id="684045at2759"/>
<reference evidence="1" key="2">
    <citation type="submission" date="2019-06" db="EMBL/GenBank/DDBJ databases">
        <title>Genomics analysis of Aphanomyces spp. identifies a new class of oomycete effector associated with host adaptation.</title>
        <authorList>
            <person name="Gaulin E."/>
        </authorList>
    </citation>
    <scope>NUCLEOTIDE SEQUENCE</scope>
    <source>
        <strain evidence="1">CBS 578.67</strain>
    </source>
</reference>
<sequence>MNANTITLPPSVDTTPAAMRNVWSAAKTGNLDLLRALVEQDGHSFQDRDIEDKIPFYYACTCAHVYVLQYLDGLYTANQISIPDDQRILCIQRTVAEDIWFYLKGQTTIDYVVERRERRDREATMTIWDAAKEGNLTKLRHVLKFMPEQVTARDESDHTALFYACQFANPAAVAVLLAPFRKAAVDADAAVEEFACRGVASDTVLQVLDGTITIKDIMMQEKAKNPKATKA</sequence>
<dbReference type="InterPro" id="IPR002110">
    <property type="entry name" value="Ankyrin_rpt"/>
</dbReference>
<dbReference type="Proteomes" id="UP000332933">
    <property type="component" value="Unassembled WGS sequence"/>
</dbReference>
<proteinExistence type="predicted"/>
<gene>
    <name evidence="2" type="primary">Aste57867_1658</name>
    <name evidence="1" type="ORF">As57867_001656</name>
    <name evidence="2" type="ORF">ASTE57867_1658</name>
</gene>
<dbReference type="EMBL" id="CAADRA010000144">
    <property type="protein sequence ID" value="VFT78870.1"/>
    <property type="molecule type" value="Genomic_DNA"/>
</dbReference>
<name>A0A485K6S6_9STRA</name>
<reference evidence="2 3" key="1">
    <citation type="submission" date="2019-03" db="EMBL/GenBank/DDBJ databases">
        <authorList>
            <person name="Gaulin E."/>
            <person name="Dumas B."/>
        </authorList>
    </citation>
    <scope>NUCLEOTIDE SEQUENCE [LARGE SCALE GENOMIC DNA]</scope>
    <source>
        <strain evidence="2">CBS 568.67</strain>
    </source>
</reference>
<dbReference type="EMBL" id="VJMH01000144">
    <property type="protein sequence ID" value="KAF0718489.1"/>
    <property type="molecule type" value="Genomic_DNA"/>
</dbReference>
<dbReference type="InterPro" id="IPR036770">
    <property type="entry name" value="Ankyrin_rpt-contain_sf"/>
</dbReference>
<evidence type="ECO:0000313" key="1">
    <source>
        <dbReference type="EMBL" id="KAF0718489.1"/>
    </source>
</evidence>
<dbReference type="Gene3D" id="1.25.40.20">
    <property type="entry name" value="Ankyrin repeat-containing domain"/>
    <property type="match status" value="1"/>
</dbReference>
<organism evidence="2 3">
    <name type="scientific">Aphanomyces stellatus</name>
    <dbReference type="NCBI Taxonomy" id="120398"/>
    <lineage>
        <taxon>Eukaryota</taxon>
        <taxon>Sar</taxon>
        <taxon>Stramenopiles</taxon>
        <taxon>Oomycota</taxon>
        <taxon>Saprolegniomycetes</taxon>
        <taxon>Saprolegniales</taxon>
        <taxon>Verrucalvaceae</taxon>
        <taxon>Aphanomyces</taxon>
    </lineage>
</organism>
<evidence type="ECO:0000313" key="2">
    <source>
        <dbReference type="EMBL" id="VFT78870.1"/>
    </source>
</evidence>
<dbReference type="AlphaFoldDB" id="A0A485K6S6"/>
<dbReference type="SUPFAM" id="SSF48403">
    <property type="entry name" value="Ankyrin repeat"/>
    <property type="match status" value="1"/>
</dbReference>